<dbReference type="RefSeq" id="WP_305962250.1">
    <property type="nucleotide sequence ID" value="NZ_JAVAMQ010000003.1"/>
</dbReference>
<keyword evidence="2" id="KW-0032">Aminotransferase</keyword>
<gene>
    <name evidence="2" type="ORF">Q5Y72_04775</name>
</gene>
<keyword evidence="3" id="KW-1185">Reference proteome</keyword>
<proteinExistence type="predicted"/>
<dbReference type="InterPro" id="IPR043132">
    <property type="entry name" value="BCAT-like_C"/>
</dbReference>
<accession>A0ABT9J9B6</accession>
<comment type="caution">
    <text evidence="2">The sequence shown here is derived from an EMBL/GenBank/DDBJ whole genome shotgun (WGS) entry which is preliminary data.</text>
</comment>
<dbReference type="Gene3D" id="3.30.470.10">
    <property type="match status" value="1"/>
</dbReference>
<dbReference type="InterPro" id="IPR043131">
    <property type="entry name" value="BCAT-like_N"/>
</dbReference>
<dbReference type="NCBIfam" id="NF005729">
    <property type="entry name" value="PRK07546.1-3"/>
    <property type="match status" value="1"/>
</dbReference>
<evidence type="ECO:0000256" key="1">
    <source>
        <dbReference type="ARBA" id="ARBA00014472"/>
    </source>
</evidence>
<dbReference type="GO" id="GO:0008483">
    <property type="term" value="F:transaminase activity"/>
    <property type="evidence" value="ECO:0007669"/>
    <property type="project" value="UniProtKB-KW"/>
</dbReference>
<sequence length="195" mass="20582">MRAGADGRIAHRDLHLARLRRDCRAVGFPLDMAAVGTALDAVPAGAELRLRLSVDQAGRIAIERAPRPDNPAFWRVAVAGPRLCSGDPWLRVKTSHRPVYDAARAALAPGVDEAILLNERDEICEGSITSLFLRRGGVLLTPPLSSGLLPGVLRAALIASGAAREAVLRRADLDGAGLLCGNALRGLIPARLVAT</sequence>
<dbReference type="Proteomes" id="UP001224997">
    <property type="component" value="Unassembled WGS sequence"/>
</dbReference>
<protein>
    <recommendedName>
        <fullName evidence="1">Probable branched-chain-amino-acid aminotransferase</fullName>
    </recommendedName>
</protein>
<name>A0ABT9J9B6_9RHOB</name>
<dbReference type="InterPro" id="IPR001544">
    <property type="entry name" value="Aminotrans_IV"/>
</dbReference>
<organism evidence="2 3">
    <name type="scientific">Paracoccus spongiarum</name>
    <dbReference type="NCBI Taxonomy" id="3064387"/>
    <lineage>
        <taxon>Bacteria</taxon>
        <taxon>Pseudomonadati</taxon>
        <taxon>Pseudomonadota</taxon>
        <taxon>Alphaproteobacteria</taxon>
        <taxon>Rhodobacterales</taxon>
        <taxon>Paracoccaceae</taxon>
        <taxon>Paracoccus</taxon>
    </lineage>
</organism>
<keyword evidence="2" id="KW-0808">Transferase</keyword>
<dbReference type="Gene3D" id="3.20.10.10">
    <property type="entry name" value="D-amino Acid Aminotransferase, subunit A, domain 2"/>
    <property type="match status" value="1"/>
</dbReference>
<dbReference type="EMBL" id="JAVAMQ010000003">
    <property type="protein sequence ID" value="MDP5306401.1"/>
    <property type="molecule type" value="Genomic_DNA"/>
</dbReference>
<evidence type="ECO:0000313" key="3">
    <source>
        <dbReference type="Proteomes" id="UP001224997"/>
    </source>
</evidence>
<reference evidence="2 3" key="1">
    <citation type="submission" date="2023-08" db="EMBL/GenBank/DDBJ databases">
        <authorList>
            <person name="Park J.-S."/>
        </authorList>
    </citation>
    <scope>NUCLEOTIDE SEQUENCE [LARGE SCALE GENOMIC DNA]</scope>
    <source>
        <strain evidence="2 3">2205BS29-5</strain>
    </source>
</reference>
<evidence type="ECO:0000313" key="2">
    <source>
        <dbReference type="EMBL" id="MDP5306401.1"/>
    </source>
</evidence>
<dbReference type="SUPFAM" id="SSF56752">
    <property type="entry name" value="D-aminoacid aminotransferase-like PLP-dependent enzymes"/>
    <property type="match status" value="1"/>
</dbReference>
<dbReference type="InterPro" id="IPR036038">
    <property type="entry name" value="Aminotransferase-like"/>
</dbReference>
<dbReference type="Pfam" id="PF01063">
    <property type="entry name" value="Aminotran_4"/>
    <property type="match status" value="1"/>
</dbReference>